<dbReference type="Gene3D" id="3.40.50.300">
    <property type="entry name" value="P-loop containing nucleotide triphosphate hydrolases"/>
    <property type="match status" value="2"/>
</dbReference>
<protein>
    <recommendedName>
        <fullName evidence="5">Type IV secretion system protein virB4</fullName>
    </recommendedName>
</protein>
<dbReference type="Proteomes" id="UP001059971">
    <property type="component" value="Chromosome 1"/>
</dbReference>
<dbReference type="EMBL" id="AP018817">
    <property type="protein sequence ID" value="BBF68401.1"/>
    <property type="molecule type" value="Genomic_DNA"/>
</dbReference>
<feature type="domain" description="TraG P-loop" evidence="7">
    <location>
        <begin position="573"/>
        <end position="732"/>
    </location>
</feature>
<evidence type="ECO:0000259" key="7">
    <source>
        <dbReference type="Pfam" id="PF19044"/>
    </source>
</evidence>
<evidence type="ECO:0000256" key="2">
    <source>
        <dbReference type="ARBA" id="ARBA00022741"/>
    </source>
</evidence>
<organism evidence="8 9">
    <name type="scientific">Sphingomonas bisphenolicum</name>
    <dbReference type="NCBI Taxonomy" id="296544"/>
    <lineage>
        <taxon>Bacteria</taxon>
        <taxon>Pseudomonadati</taxon>
        <taxon>Pseudomonadota</taxon>
        <taxon>Alphaproteobacteria</taxon>
        <taxon>Sphingomonadales</taxon>
        <taxon>Sphingomonadaceae</taxon>
        <taxon>Sphingomonas</taxon>
    </lineage>
</organism>
<dbReference type="NCBIfam" id="TIGR00929">
    <property type="entry name" value="VirB4_CagE"/>
    <property type="match status" value="1"/>
</dbReference>
<keyword evidence="2" id="KW-0547">Nucleotide-binding</keyword>
<evidence type="ECO:0000313" key="8">
    <source>
        <dbReference type="EMBL" id="BBF68401.1"/>
    </source>
</evidence>
<comment type="similarity">
    <text evidence="1">Belongs to the TrbE/VirB4 family.</text>
</comment>
<dbReference type="InterPro" id="IPR051162">
    <property type="entry name" value="T4SS_component"/>
</dbReference>
<dbReference type="InterPro" id="IPR004346">
    <property type="entry name" value="CagE_TrbE_VirB"/>
</dbReference>
<name>A0ABN5WFY0_9SPHN</name>
<sequence>MQFLSSLSASEKAAKRERSVGSRLPYAAQVDDHTLLTRDGLLMQVVHLGGFLFETADTDELNYRKGLRDAMLQAIGSSRFALYHHIIRRRVDTSLEADYPDSFSARLDEAWRARLGSRHLYVNDLFVTIVRRPMQGRSGIADRLSRKLTGSSTMAADRAGDKRALDTATEQIVAALGHYKPRVLSVYDTDRGPCSEPLEFLSMILNGEMRPVRLPEGDVGEYLPYRRISFGQDMVELAAAGDMPREFQAILSIKDYPGQTTPGMLDDLLRLPAEMVVSQSFGFVDRQAGLGRMNLALRRMRASDDEALSLRGELGGAKDDLAAGRAAFGEHHLTIAVRGTDMNVVDAHVAEVQSALTDLGLIAVREEIGLEGAYWAQFPGNFPYIARRALISSRNFASLASYHNFPSGRATGNHWGDAVTILESTAAGPYHFNFHQGDLGNFTVIGPSGSGKTVVLNFLLAQARKFAPRIIFFDKDRGAELFIRAIGGVYDILRPGMSAALNPLQIDDSPENRRFLIDWIGRLVTLPGTPLTPQELLHIQEAVDASYAVPKSHRRLRHVAQLFRGSERPHANDLWSRLRPWWGEGEHAWLFDHAEDRTDIAAMTVGFDMTRILDTPTLRTPAMMYLFHRVEERLDGTPAIIVIDEGWKALDDDIFVHKIKDWEKTIRKRNGIVGFATQSAEDALSSKIASAIVEQAATQIFMANAKARREDYCDGFGLTAHEYDLVRSLADNAHCFLIKHGNDSVVARLNLSGESDILTILSGRERTVRLLDEIRDRVGDDPQAWLPELLKVA</sequence>
<keyword evidence="9" id="KW-1185">Reference proteome</keyword>
<feature type="domain" description="CagE TrbE VirB component of type IV transporter system central" evidence="6">
    <location>
        <begin position="183"/>
        <end position="387"/>
    </location>
</feature>
<evidence type="ECO:0000256" key="1">
    <source>
        <dbReference type="ARBA" id="ARBA00006512"/>
    </source>
</evidence>
<dbReference type="InterPro" id="IPR043964">
    <property type="entry name" value="P-loop_TraG"/>
</dbReference>
<dbReference type="InterPro" id="IPR027417">
    <property type="entry name" value="P-loop_NTPase"/>
</dbReference>
<evidence type="ECO:0000313" key="9">
    <source>
        <dbReference type="Proteomes" id="UP001059971"/>
    </source>
</evidence>
<accession>A0ABN5WFY0</accession>
<proteinExistence type="inferred from homology"/>
<keyword evidence="4" id="KW-0843">Virulence</keyword>
<dbReference type="SUPFAM" id="SSF52540">
    <property type="entry name" value="P-loop containing nucleoside triphosphate hydrolases"/>
    <property type="match status" value="1"/>
</dbReference>
<dbReference type="PANTHER" id="PTHR30121:SF12">
    <property type="entry name" value="TYPE IV SECRETION SYSTEM PROTEIN CAGE"/>
    <property type="match status" value="1"/>
</dbReference>
<evidence type="ECO:0000256" key="4">
    <source>
        <dbReference type="ARBA" id="ARBA00023026"/>
    </source>
</evidence>
<gene>
    <name evidence="8" type="ORF">SBA_ch1_06010</name>
</gene>
<dbReference type="PANTHER" id="PTHR30121">
    <property type="entry name" value="UNCHARACTERIZED PROTEIN YJGR-RELATED"/>
    <property type="match status" value="1"/>
</dbReference>
<evidence type="ECO:0000259" key="6">
    <source>
        <dbReference type="Pfam" id="PF03135"/>
    </source>
</evidence>
<dbReference type="InterPro" id="IPR018145">
    <property type="entry name" value="CagE_TrbE_VirB_cntrl_dom"/>
</dbReference>
<reference evidence="8" key="1">
    <citation type="submission" date="2018-07" db="EMBL/GenBank/DDBJ databases">
        <title>Complete genome sequence of Sphingomonas bisphenolicum strain AO1, a bisphenol A degradative bacterium isolated from Japanese farm field.</title>
        <authorList>
            <person name="Murakami M."/>
            <person name="Koh M."/>
            <person name="Koba S."/>
            <person name="Matsumura Y."/>
        </authorList>
    </citation>
    <scope>NUCLEOTIDE SEQUENCE</scope>
    <source>
        <strain evidence="8">AO1</strain>
    </source>
</reference>
<evidence type="ECO:0000256" key="3">
    <source>
        <dbReference type="ARBA" id="ARBA00022840"/>
    </source>
</evidence>
<dbReference type="Pfam" id="PF03135">
    <property type="entry name" value="CagE_TrbE_VirB"/>
    <property type="match status" value="1"/>
</dbReference>
<evidence type="ECO:0000256" key="5">
    <source>
        <dbReference type="ARBA" id="ARBA00023635"/>
    </source>
</evidence>
<dbReference type="Pfam" id="PF19044">
    <property type="entry name" value="P-loop_TraG"/>
    <property type="match status" value="1"/>
</dbReference>
<keyword evidence="3" id="KW-0067">ATP-binding</keyword>